<protein>
    <submittedName>
        <fullName evidence="1">Uncharacterized protein</fullName>
    </submittedName>
</protein>
<sequence>MHLAAAAEVSPVMNQFPGPWTVQTASCCLRQRRARATEAVLKKRAVLQAGVNTATTLVEAKRARQVLAAHDGALSGCCSSCLSHVANWGGTYCVINGRARLVHGRTRTTEALPC</sequence>
<dbReference type="Proteomes" id="UP001488838">
    <property type="component" value="Unassembled WGS sequence"/>
</dbReference>
<dbReference type="Gene3D" id="3.30.1330.30">
    <property type="match status" value="1"/>
</dbReference>
<reference evidence="1 2" key="1">
    <citation type="journal article" date="2023" name="bioRxiv">
        <title>Conserved and derived expression patterns and positive selection on dental genes reveal complex evolutionary context of ever-growing rodent molars.</title>
        <authorList>
            <person name="Calamari Z.T."/>
            <person name="Song A."/>
            <person name="Cohen E."/>
            <person name="Akter M."/>
            <person name="Roy R.D."/>
            <person name="Hallikas O."/>
            <person name="Christensen M.M."/>
            <person name="Li P."/>
            <person name="Marangoni P."/>
            <person name="Jernvall J."/>
            <person name="Klein O.D."/>
        </authorList>
    </citation>
    <scope>NUCLEOTIDE SEQUENCE [LARGE SCALE GENOMIC DNA]</scope>
    <source>
        <strain evidence="1">V071</strain>
    </source>
</reference>
<accession>A0AAW0JYS6</accession>
<proteinExistence type="predicted"/>
<evidence type="ECO:0000313" key="1">
    <source>
        <dbReference type="EMBL" id="KAK7832157.1"/>
    </source>
</evidence>
<dbReference type="EMBL" id="JBBHLL010000011">
    <property type="protein sequence ID" value="KAK7832157.1"/>
    <property type="molecule type" value="Genomic_DNA"/>
</dbReference>
<dbReference type="AlphaFoldDB" id="A0AAW0JYS6"/>
<evidence type="ECO:0000313" key="2">
    <source>
        <dbReference type="Proteomes" id="UP001488838"/>
    </source>
</evidence>
<name>A0AAW0JYS6_MYOGA</name>
<comment type="caution">
    <text evidence="1">The sequence shown here is derived from an EMBL/GenBank/DDBJ whole genome shotgun (WGS) entry which is preliminary data.</text>
</comment>
<dbReference type="InterPro" id="IPR029064">
    <property type="entry name" value="Ribosomal_eL30-like_sf"/>
</dbReference>
<gene>
    <name evidence="1" type="ORF">U0070_015304</name>
</gene>
<keyword evidence="2" id="KW-1185">Reference proteome</keyword>
<organism evidence="1 2">
    <name type="scientific">Myodes glareolus</name>
    <name type="common">Bank vole</name>
    <name type="synonym">Clethrionomys glareolus</name>
    <dbReference type="NCBI Taxonomy" id="447135"/>
    <lineage>
        <taxon>Eukaryota</taxon>
        <taxon>Metazoa</taxon>
        <taxon>Chordata</taxon>
        <taxon>Craniata</taxon>
        <taxon>Vertebrata</taxon>
        <taxon>Euteleostomi</taxon>
        <taxon>Mammalia</taxon>
        <taxon>Eutheria</taxon>
        <taxon>Euarchontoglires</taxon>
        <taxon>Glires</taxon>
        <taxon>Rodentia</taxon>
        <taxon>Myomorpha</taxon>
        <taxon>Muroidea</taxon>
        <taxon>Cricetidae</taxon>
        <taxon>Arvicolinae</taxon>
        <taxon>Myodes</taxon>
    </lineage>
</organism>